<keyword evidence="2" id="KW-1185">Reference proteome</keyword>
<name>A0AAN6NN08_9PEZI</name>
<reference evidence="1" key="1">
    <citation type="journal article" date="2023" name="Mol. Phylogenet. Evol.">
        <title>Genome-scale phylogeny and comparative genomics of the fungal order Sordariales.</title>
        <authorList>
            <person name="Hensen N."/>
            <person name="Bonometti L."/>
            <person name="Westerberg I."/>
            <person name="Brannstrom I.O."/>
            <person name="Guillou S."/>
            <person name="Cros-Aarteil S."/>
            <person name="Calhoun S."/>
            <person name="Haridas S."/>
            <person name="Kuo A."/>
            <person name="Mondo S."/>
            <person name="Pangilinan J."/>
            <person name="Riley R."/>
            <person name="LaButti K."/>
            <person name="Andreopoulos B."/>
            <person name="Lipzen A."/>
            <person name="Chen C."/>
            <person name="Yan M."/>
            <person name="Daum C."/>
            <person name="Ng V."/>
            <person name="Clum A."/>
            <person name="Steindorff A."/>
            <person name="Ohm R.A."/>
            <person name="Martin F."/>
            <person name="Silar P."/>
            <person name="Natvig D.O."/>
            <person name="Lalanne C."/>
            <person name="Gautier V."/>
            <person name="Ament-Velasquez S.L."/>
            <person name="Kruys A."/>
            <person name="Hutchinson M.I."/>
            <person name="Powell A.J."/>
            <person name="Barry K."/>
            <person name="Miller A.N."/>
            <person name="Grigoriev I.V."/>
            <person name="Debuchy R."/>
            <person name="Gladieux P."/>
            <person name="Hiltunen Thoren M."/>
            <person name="Johannesson H."/>
        </authorList>
    </citation>
    <scope>NUCLEOTIDE SEQUENCE</scope>
    <source>
        <strain evidence="1">CBS 626.80</strain>
    </source>
</reference>
<accession>A0AAN6NN08</accession>
<reference evidence="1" key="2">
    <citation type="submission" date="2023-06" db="EMBL/GenBank/DDBJ databases">
        <authorList>
            <consortium name="Lawrence Berkeley National Laboratory"/>
            <person name="Mondo S.J."/>
            <person name="Hensen N."/>
            <person name="Bonometti L."/>
            <person name="Westerberg I."/>
            <person name="Brannstrom I.O."/>
            <person name="Guillou S."/>
            <person name="Cros-Aarteil S."/>
            <person name="Calhoun S."/>
            <person name="Haridas S."/>
            <person name="Kuo A."/>
            <person name="Pangilinan J."/>
            <person name="Riley R."/>
            <person name="Labutti K."/>
            <person name="Andreopoulos B."/>
            <person name="Lipzen A."/>
            <person name="Chen C."/>
            <person name="Yanf M."/>
            <person name="Daum C."/>
            <person name="Ng V."/>
            <person name="Clum A."/>
            <person name="Steindorff A."/>
            <person name="Ohm R."/>
            <person name="Martin F."/>
            <person name="Silar P."/>
            <person name="Natvig D."/>
            <person name="Lalanne C."/>
            <person name="Gautier V."/>
            <person name="Ament-Velasquez S.L."/>
            <person name="Kruys A."/>
            <person name="Hutchinson M.I."/>
            <person name="Powell A.J."/>
            <person name="Barry K."/>
            <person name="Miller A.N."/>
            <person name="Grigoriev I.V."/>
            <person name="Debuchy R."/>
            <person name="Gladieux P."/>
            <person name="Thoren M.H."/>
            <person name="Johannesson H."/>
        </authorList>
    </citation>
    <scope>NUCLEOTIDE SEQUENCE</scope>
    <source>
        <strain evidence="1">CBS 626.80</strain>
    </source>
</reference>
<protein>
    <submittedName>
        <fullName evidence="1">Uncharacterized protein</fullName>
    </submittedName>
</protein>
<gene>
    <name evidence="1" type="ORF">QBC32DRAFT_373419</name>
</gene>
<comment type="caution">
    <text evidence="1">The sequence shown here is derived from an EMBL/GenBank/DDBJ whole genome shotgun (WGS) entry which is preliminary data.</text>
</comment>
<evidence type="ECO:0000313" key="1">
    <source>
        <dbReference type="EMBL" id="KAK3948615.1"/>
    </source>
</evidence>
<sequence length="385" mass="44336">MARHPSARNMFQLMNERCKSTTFASHGYPFDDHGPVYVGEAHLADRESISLKYAFYILADVADKFVDQYPMIQKLRQHDSEAFRQKLRTGLLELLRKIRTWIYANMRENWKIERLSVKVPAQWDYELRRPIRALLGEVFEWDEMKADDIISFITGSDNLAHGLLNLNYQTGEKPRQLWLFIHFDGHGLNGSLFTVDKRPSGRFLRLQEGVGKPAYESVGAGGGSEHLFHHFLAAFQAKYLDPPAGCEGPTRPMTPYISEQLRQQFTNSAVKDLWGPPLYAYEEYRSTFRVRLVETGEVIRCPFDVDEISQIWNDAHKHAFELVEKLLEDLQKWTTVAVHGTVHEPVICIAGGSAKNMPFRRKISGMIRKAKLPMAVFPDDMFFLP</sequence>
<dbReference type="EMBL" id="MU859254">
    <property type="protein sequence ID" value="KAK3948615.1"/>
    <property type="molecule type" value="Genomic_DNA"/>
</dbReference>
<dbReference type="AlphaFoldDB" id="A0AAN6NN08"/>
<evidence type="ECO:0000313" key="2">
    <source>
        <dbReference type="Proteomes" id="UP001303222"/>
    </source>
</evidence>
<proteinExistence type="predicted"/>
<organism evidence="1 2">
    <name type="scientific">Pseudoneurospora amorphoporcata</name>
    <dbReference type="NCBI Taxonomy" id="241081"/>
    <lineage>
        <taxon>Eukaryota</taxon>
        <taxon>Fungi</taxon>
        <taxon>Dikarya</taxon>
        <taxon>Ascomycota</taxon>
        <taxon>Pezizomycotina</taxon>
        <taxon>Sordariomycetes</taxon>
        <taxon>Sordariomycetidae</taxon>
        <taxon>Sordariales</taxon>
        <taxon>Sordariaceae</taxon>
        <taxon>Pseudoneurospora</taxon>
    </lineage>
</organism>
<dbReference type="Proteomes" id="UP001303222">
    <property type="component" value="Unassembled WGS sequence"/>
</dbReference>